<dbReference type="AlphaFoldDB" id="G0ALM4"/>
<reference key="1">
    <citation type="submission" date="2011-06" db="EMBL/GenBank/DDBJ databases">
        <authorList>
            <person name="Mongodin E.F."/>
            <person name="Casjens S.R."/>
            <person name="Fraser-Liggett C.M."/>
            <person name="Qiu W.-G."/>
            <person name="Dunn J.J."/>
            <person name="Luft B.J."/>
            <person name="Schutzer S.E."/>
        </authorList>
    </citation>
    <scope>NUCLEOTIDE SEQUENCE</scope>
    <source>
        <strain>DN127</strain>
    </source>
</reference>
<proteinExistence type="predicted"/>
<name>G0ALM4_BORBD</name>
<reference evidence="1 2" key="2">
    <citation type="journal article" date="2012" name="J. Bacteriol.">
        <title>Whole-Genome Sequences of Borrelia bissettii, Borrelia valaisiana, and Borrelia spielmanii.</title>
        <authorList>
            <person name="Schutzer S.E."/>
            <person name="Fraser-Liggett C.M."/>
            <person name="Qiu W.G."/>
            <person name="Kraiczy P."/>
            <person name="Mongodin E.F."/>
            <person name="Dunn J.J."/>
            <person name="Luft B.J."/>
            <person name="Casjens S.R."/>
        </authorList>
    </citation>
    <scope>NUCLEOTIDE SEQUENCE [LARGE SCALE GENOMIC DNA]</scope>
    <source>
        <strain evidence="1 2">DN127</strain>
    </source>
</reference>
<dbReference type="EMBL" id="CP002746">
    <property type="protein sequence ID" value="AEL18600.1"/>
    <property type="molecule type" value="Genomic_DNA"/>
</dbReference>
<dbReference type="HOGENOM" id="CLU_3305649_0_0_12"/>
<evidence type="ECO:0000313" key="1">
    <source>
        <dbReference type="EMBL" id="AEL18600.1"/>
    </source>
</evidence>
<accession>G0ALM4</accession>
<evidence type="ECO:0000313" key="2">
    <source>
        <dbReference type="Proteomes" id="UP000001634"/>
    </source>
</evidence>
<dbReference type="Proteomes" id="UP000001634">
    <property type="component" value="Chromosome"/>
</dbReference>
<protein>
    <submittedName>
        <fullName evidence="1">Uncharacterized protein</fullName>
    </submittedName>
</protein>
<sequence>MWGVYKINCLKMQSYLILMIERHNASFYKGFAFAPRHSP</sequence>
<gene>
    <name evidence="1" type="ordered locus">BbiDN127_0425</name>
</gene>
<keyword evidence="2" id="KW-1185">Reference proteome</keyword>
<reference evidence="1 2" key="3">
    <citation type="journal article" date="2016" name="Int. J. Syst. Evol. Microbiol.">
        <title>Borrelia bissettiae sp. nov. and Borrelia californiensis sp. nov. prevail in diverse enzootic transmission cycles.</title>
        <authorList>
            <person name="Margos G."/>
            <person name="Lane R.S."/>
            <person name="Fedorova N."/>
            <person name="Koloczek J."/>
            <person name="Piesman J."/>
            <person name="Hojgaard A."/>
            <person name="Sing A."/>
            <person name="Fingerle V."/>
        </authorList>
    </citation>
    <scope>NUCLEOTIDE SEQUENCE [LARGE SCALE GENOMIC DNA]</scope>
    <source>
        <strain evidence="1 2">DN127</strain>
    </source>
</reference>
<organism evidence="1 2">
    <name type="scientific">Borrelia bissettiae (strain DSM 17990 / CIP 109136 / DN127)</name>
    <name type="common">Borreliella bissettiae</name>
    <dbReference type="NCBI Taxonomy" id="521010"/>
    <lineage>
        <taxon>Bacteria</taxon>
        <taxon>Pseudomonadati</taxon>
        <taxon>Spirochaetota</taxon>
        <taxon>Spirochaetia</taxon>
        <taxon>Spirochaetales</taxon>
        <taxon>Borreliaceae</taxon>
        <taxon>Borreliella</taxon>
    </lineage>
</organism>
<dbReference type="KEGG" id="bbs:BbiDN127_0425"/>